<dbReference type="Proteomes" id="UP000606044">
    <property type="component" value="Unassembled WGS sequence"/>
</dbReference>
<evidence type="ECO:0000256" key="4">
    <source>
        <dbReference type="ARBA" id="ARBA00022723"/>
    </source>
</evidence>
<evidence type="ECO:0000313" key="13">
    <source>
        <dbReference type="Proteomes" id="UP000606044"/>
    </source>
</evidence>
<organism evidence="12 13">
    <name type="scientific">Azorhizobium oxalatiphilum</name>
    <dbReference type="NCBI Taxonomy" id="980631"/>
    <lineage>
        <taxon>Bacteria</taxon>
        <taxon>Pseudomonadati</taxon>
        <taxon>Pseudomonadota</taxon>
        <taxon>Alphaproteobacteria</taxon>
        <taxon>Hyphomicrobiales</taxon>
        <taxon>Xanthobacteraceae</taxon>
        <taxon>Azorhizobium</taxon>
    </lineage>
</organism>
<reference evidence="12" key="2">
    <citation type="submission" date="2020-09" db="EMBL/GenBank/DDBJ databases">
        <authorList>
            <person name="Sun Q."/>
            <person name="Sedlacek I."/>
        </authorList>
    </citation>
    <scope>NUCLEOTIDE SEQUENCE</scope>
    <source>
        <strain evidence="12">CCM 7897</strain>
    </source>
</reference>
<dbReference type="GO" id="GO:0005525">
    <property type="term" value="F:GTP binding"/>
    <property type="evidence" value="ECO:0007669"/>
    <property type="project" value="UniProtKB-UniRule"/>
</dbReference>
<evidence type="ECO:0000256" key="10">
    <source>
        <dbReference type="HAMAP-Rule" id="MF_00321"/>
    </source>
</evidence>
<dbReference type="HAMAP" id="MF_00321">
    <property type="entry name" value="GTPase_EngB"/>
    <property type="match status" value="1"/>
</dbReference>
<dbReference type="Gene3D" id="3.40.50.300">
    <property type="entry name" value="P-loop containing nucleotide triphosphate hydrolases"/>
    <property type="match status" value="1"/>
</dbReference>
<evidence type="ECO:0000259" key="11">
    <source>
        <dbReference type="PROSITE" id="PS51706"/>
    </source>
</evidence>
<keyword evidence="4" id="KW-0479">Metal-binding</keyword>
<comment type="caution">
    <text evidence="12">The sequence shown here is derived from an EMBL/GenBank/DDBJ whole genome shotgun (WGS) entry which is preliminary data.</text>
</comment>
<dbReference type="InterPro" id="IPR027417">
    <property type="entry name" value="P-loop_NTPase"/>
</dbReference>
<dbReference type="NCBIfam" id="TIGR03598">
    <property type="entry name" value="GTPase_YsxC"/>
    <property type="match status" value="1"/>
</dbReference>
<dbReference type="GO" id="GO:0005829">
    <property type="term" value="C:cytosol"/>
    <property type="evidence" value="ECO:0007669"/>
    <property type="project" value="TreeGrafter"/>
</dbReference>
<evidence type="ECO:0000256" key="1">
    <source>
        <dbReference type="ARBA" id="ARBA00001946"/>
    </source>
</evidence>
<keyword evidence="9 10" id="KW-0131">Cell cycle</keyword>
<comment type="cofactor">
    <cofactor evidence="1">
        <name>Mg(2+)</name>
        <dbReference type="ChEBI" id="CHEBI:18420"/>
    </cofactor>
</comment>
<dbReference type="InterPro" id="IPR005225">
    <property type="entry name" value="Small_GTP-bd"/>
</dbReference>
<proteinExistence type="inferred from homology"/>
<accession>A0A917FI35</accession>
<evidence type="ECO:0000256" key="2">
    <source>
        <dbReference type="ARBA" id="ARBA00009638"/>
    </source>
</evidence>
<dbReference type="CDD" id="cd01876">
    <property type="entry name" value="YihA_EngB"/>
    <property type="match status" value="1"/>
</dbReference>
<evidence type="ECO:0000256" key="6">
    <source>
        <dbReference type="ARBA" id="ARBA00022842"/>
    </source>
</evidence>
<dbReference type="RefSeq" id="WP_188582570.1">
    <property type="nucleotide sequence ID" value="NZ_BMCT01000007.1"/>
</dbReference>
<dbReference type="EMBL" id="BMCT01000007">
    <property type="protein sequence ID" value="GGF79119.1"/>
    <property type="molecule type" value="Genomic_DNA"/>
</dbReference>
<dbReference type="InterPro" id="IPR019987">
    <property type="entry name" value="GTP-bd_ribosome_bio_YsxC"/>
</dbReference>
<evidence type="ECO:0000256" key="8">
    <source>
        <dbReference type="ARBA" id="ARBA00023210"/>
    </source>
</evidence>
<dbReference type="InterPro" id="IPR006073">
    <property type="entry name" value="GTP-bd"/>
</dbReference>
<keyword evidence="13" id="KW-1185">Reference proteome</keyword>
<dbReference type="PROSITE" id="PS51706">
    <property type="entry name" value="G_ENGB"/>
    <property type="match status" value="1"/>
</dbReference>
<reference evidence="12" key="1">
    <citation type="journal article" date="2014" name="Int. J. Syst. Evol. Microbiol.">
        <title>Complete genome sequence of Corynebacterium casei LMG S-19264T (=DSM 44701T), isolated from a smear-ripened cheese.</title>
        <authorList>
            <consortium name="US DOE Joint Genome Institute (JGI-PGF)"/>
            <person name="Walter F."/>
            <person name="Albersmeier A."/>
            <person name="Kalinowski J."/>
            <person name="Ruckert C."/>
        </authorList>
    </citation>
    <scope>NUCLEOTIDE SEQUENCE</scope>
    <source>
        <strain evidence="12">CCM 7897</strain>
    </source>
</reference>
<dbReference type="PANTHER" id="PTHR11649">
    <property type="entry name" value="MSS1/TRME-RELATED GTP-BINDING PROTEIN"/>
    <property type="match status" value="1"/>
</dbReference>
<evidence type="ECO:0000256" key="7">
    <source>
        <dbReference type="ARBA" id="ARBA00023134"/>
    </source>
</evidence>
<dbReference type="PANTHER" id="PTHR11649:SF13">
    <property type="entry name" value="ENGB-TYPE G DOMAIN-CONTAINING PROTEIN"/>
    <property type="match status" value="1"/>
</dbReference>
<keyword evidence="7 10" id="KW-0342">GTP-binding</keyword>
<comment type="similarity">
    <text evidence="2 10">Belongs to the TRAFAC class TrmE-Era-EngA-EngB-Septin-like GTPase superfamily. EngB GTPase family.</text>
</comment>
<keyword evidence="3 10" id="KW-0132">Cell division</keyword>
<dbReference type="Pfam" id="PF01926">
    <property type="entry name" value="MMR_HSR1"/>
    <property type="match status" value="1"/>
</dbReference>
<feature type="domain" description="EngB-type G" evidence="11">
    <location>
        <begin position="46"/>
        <end position="221"/>
    </location>
</feature>
<keyword evidence="8 10" id="KW-0717">Septation</keyword>
<evidence type="ECO:0000256" key="9">
    <source>
        <dbReference type="ARBA" id="ARBA00023306"/>
    </source>
</evidence>
<evidence type="ECO:0000256" key="5">
    <source>
        <dbReference type="ARBA" id="ARBA00022741"/>
    </source>
</evidence>
<dbReference type="SUPFAM" id="SSF52540">
    <property type="entry name" value="P-loop containing nucleoside triphosphate hydrolases"/>
    <property type="match status" value="1"/>
</dbReference>
<dbReference type="AlphaFoldDB" id="A0A917FI35"/>
<name>A0A917FI35_9HYPH</name>
<evidence type="ECO:0000256" key="3">
    <source>
        <dbReference type="ARBA" id="ARBA00022618"/>
    </source>
</evidence>
<keyword evidence="5 10" id="KW-0547">Nucleotide-binding</keyword>
<comment type="function">
    <text evidence="10">Necessary for normal cell division and for the maintenance of normal septation.</text>
</comment>
<dbReference type="NCBIfam" id="TIGR00231">
    <property type="entry name" value="small_GTP"/>
    <property type="match status" value="1"/>
</dbReference>
<dbReference type="GO" id="GO:0046872">
    <property type="term" value="F:metal ion binding"/>
    <property type="evidence" value="ECO:0007669"/>
    <property type="project" value="UniProtKB-KW"/>
</dbReference>
<dbReference type="GO" id="GO:0000917">
    <property type="term" value="P:division septum assembly"/>
    <property type="evidence" value="ECO:0007669"/>
    <property type="project" value="UniProtKB-KW"/>
</dbReference>
<gene>
    <name evidence="10 12" type="primary">engB</name>
    <name evidence="12" type="ORF">GCM10007301_43910</name>
</gene>
<dbReference type="InterPro" id="IPR030393">
    <property type="entry name" value="G_ENGB_dom"/>
</dbReference>
<sequence>MTDTPVPAADEPDAVDPFLETGRLMFAAEWQFVTAAPTTEFLPPMQGVEVALVGRSNVGKSSLVNALTGRTHLARTSVTPGRTQELIFFRAQPEFMLVDMPGYGFAKAPKDKVDAWVRTIRAYLRGRVNLARVFVLIDGRHGIKAVDEEILDLLDKAAVSYAIVLTKSDQVKTTEFAARLKETQEKIRRRPAAYPEIFPTSSETGKGLPELRAAIARLLAERG</sequence>
<keyword evidence="6" id="KW-0460">Magnesium</keyword>
<protein>
    <recommendedName>
        <fullName evidence="10">Probable GTP-binding protein EngB</fullName>
    </recommendedName>
</protein>
<evidence type="ECO:0000313" key="12">
    <source>
        <dbReference type="EMBL" id="GGF79119.1"/>
    </source>
</evidence>